<comment type="caution">
    <text evidence="2">The sequence shown here is derived from an EMBL/GenBank/DDBJ whole genome shotgun (WGS) entry which is preliminary data.</text>
</comment>
<dbReference type="Proteomes" id="UP000518887">
    <property type="component" value="Unassembled WGS sequence"/>
</dbReference>
<dbReference type="PANTHER" id="PTHR14859">
    <property type="entry name" value="CALCOFLUOR WHITE HYPERSENSITIVE PROTEIN PRECURSOR"/>
    <property type="match status" value="1"/>
</dbReference>
<dbReference type="AlphaFoldDB" id="A0A7W8LN86"/>
<dbReference type="InterPro" id="IPR005135">
    <property type="entry name" value="Endo/exonuclease/phosphatase"/>
</dbReference>
<keyword evidence="2" id="KW-0255">Endonuclease</keyword>
<dbReference type="GO" id="GO:0016020">
    <property type="term" value="C:membrane"/>
    <property type="evidence" value="ECO:0007669"/>
    <property type="project" value="GOC"/>
</dbReference>
<keyword evidence="2" id="KW-0378">Hydrolase</keyword>
<sequence>MNWNLQTFFDSTFDGNEYTDFKSKKSGWSQEKYEERLDRLASVIKELDADLVIMEEIEKEAQIQDIANRLSGTFDFSKAYTHAVFSGSPDSSIGCALLSRYPLEEISVHAMDIRDGQKQPAMRPIFQCRVKTKDKNLVLFVNHWKSKSGGAEESEIWRKRQESLLADLIFRAEKQGNAVLAAGDFNKDISEFDYHQGKSGRTNILLHGRKHVEVYSPWILENGTYRIPGSYWYKEKWERIDHFFAAGNAEITDFAAENSGDWADSDGHPFRYQIWNGRGYSDHLPITCTVSF</sequence>
<evidence type="ECO:0000313" key="2">
    <source>
        <dbReference type="EMBL" id="MBB5227252.1"/>
    </source>
</evidence>
<feature type="domain" description="Endonuclease/exonuclease/phosphatase" evidence="1">
    <location>
        <begin position="3"/>
        <end position="243"/>
    </location>
</feature>
<dbReference type="RefSeq" id="WP_184661306.1">
    <property type="nucleotide sequence ID" value="NZ_CP031518.1"/>
</dbReference>
<name>A0A7W8LN86_9SPIR</name>
<dbReference type="GO" id="GO:0004527">
    <property type="term" value="F:exonuclease activity"/>
    <property type="evidence" value="ECO:0007669"/>
    <property type="project" value="UniProtKB-KW"/>
</dbReference>
<dbReference type="InterPro" id="IPR036691">
    <property type="entry name" value="Endo/exonu/phosph_ase_sf"/>
</dbReference>
<evidence type="ECO:0000313" key="3">
    <source>
        <dbReference type="Proteomes" id="UP000518887"/>
    </source>
</evidence>
<dbReference type="GO" id="GO:0004519">
    <property type="term" value="F:endonuclease activity"/>
    <property type="evidence" value="ECO:0007669"/>
    <property type="project" value="UniProtKB-KW"/>
</dbReference>
<dbReference type="PANTHER" id="PTHR14859:SF15">
    <property type="entry name" value="ENDONUCLEASE_EXONUCLEASE_PHOSPHATASE DOMAIN-CONTAINING PROTEIN"/>
    <property type="match status" value="1"/>
</dbReference>
<gene>
    <name evidence="2" type="ORF">HNP76_002650</name>
</gene>
<dbReference type="SUPFAM" id="SSF56219">
    <property type="entry name" value="DNase I-like"/>
    <property type="match status" value="1"/>
</dbReference>
<evidence type="ECO:0000259" key="1">
    <source>
        <dbReference type="Pfam" id="PF19580"/>
    </source>
</evidence>
<dbReference type="Gene3D" id="3.60.10.10">
    <property type="entry name" value="Endonuclease/exonuclease/phosphatase"/>
    <property type="match status" value="1"/>
</dbReference>
<accession>A0A7W8LN86</accession>
<keyword evidence="2" id="KW-0540">Nuclease</keyword>
<protein>
    <submittedName>
        <fullName evidence="2">Endonuclease/exonuclease/phosphatase family metal-dependent hydrolase</fullName>
    </submittedName>
</protein>
<dbReference type="EMBL" id="JACHFQ010000009">
    <property type="protein sequence ID" value="MBB5227252.1"/>
    <property type="molecule type" value="Genomic_DNA"/>
</dbReference>
<proteinExistence type="predicted"/>
<dbReference type="Pfam" id="PF19580">
    <property type="entry name" value="Exo_endo_phos_3"/>
    <property type="match status" value="1"/>
</dbReference>
<dbReference type="InterPro" id="IPR051916">
    <property type="entry name" value="GPI-anchor_lipid_remodeler"/>
</dbReference>
<reference evidence="2 3" key="1">
    <citation type="submission" date="2020-08" db="EMBL/GenBank/DDBJ databases">
        <title>Genomic Encyclopedia of Type Strains, Phase IV (KMG-IV): sequencing the most valuable type-strain genomes for metagenomic binning, comparative biology and taxonomic classification.</title>
        <authorList>
            <person name="Goeker M."/>
        </authorList>
    </citation>
    <scope>NUCLEOTIDE SEQUENCE [LARGE SCALE GENOMIC DNA]</scope>
    <source>
        <strain evidence="2 3">DSM 103462</strain>
    </source>
</reference>
<keyword evidence="2" id="KW-0269">Exonuclease</keyword>
<organism evidence="2 3">
    <name type="scientific">Treponema ruminis</name>
    <dbReference type="NCBI Taxonomy" id="744515"/>
    <lineage>
        <taxon>Bacteria</taxon>
        <taxon>Pseudomonadati</taxon>
        <taxon>Spirochaetota</taxon>
        <taxon>Spirochaetia</taxon>
        <taxon>Spirochaetales</taxon>
        <taxon>Treponemataceae</taxon>
        <taxon>Treponema</taxon>
    </lineage>
</organism>
<dbReference type="GO" id="GO:0006506">
    <property type="term" value="P:GPI anchor biosynthetic process"/>
    <property type="evidence" value="ECO:0007669"/>
    <property type="project" value="TreeGrafter"/>
</dbReference>
<keyword evidence="3" id="KW-1185">Reference proteome</keyword>